<dbReference type="PROSITE" id="PS51257">
    <property type="entry name" value="PROKAR_LIPOPROTEIN"/>
    <property type="match status" value="1"/>
</dbReference>
<keyword evidence="1" id="KW-1003">Cell membrane</keyword>
<dbReference type="InterPro" id="IPR006311">
    <property type="entry name" value="TAT_signal"/>
</dbReference>
<keyword evidence="2 6" id="KW-0732">Signal</keyword>
<dbReference type="RefSeq" id="WP_128496302.1">
    <property type="nucleotide sequence ID" value="NZ_RZNB01000009.1"/>
</dbReference>
<dbReference type="Pfam" id="PF01547">
    <property type="entry name" value="SBP_bac_1"/>
    <property type="match status" value="1"/>
</dbReference>
<accession>A0A444PNZ3</accession>
<name>A0A444PNZ3_9MICO</name>
<evidence type="ECO:0000256" key="4">
    <source>
        <dbReference type="ARBA" id="ARBA00023139"/>
    </source>
</evidence>
<dbReference type="EMBL" id="RZNB01000009">
    <property type="protein sequence ID" value="RWZ46124.1"/>
    <property type="molecule type" value="Genomic_DNA"/>
</dbReference>
<organism evidence="7 8">
    <name type="scientific">Labedella phragmitis</name>
    <dbReference type="NCBI Taxonomy" id="2498849"/>
    <lineage>
        <taxon>Bacteria</taxon>
        <taxon>Bacillati</taxon>
        <taxon>Actinomycetota</taxon>
        <taxon>Actinomycetes</taxon>
        <taxon>Micrococcales</taxon>
        <taxon>Microbacteriaceae</taxon>
        <taxon>Labedella</taxon>
    </lineage>
</organism>
<keyword evidence="4" id="KW-0564">Palmitate</keyword>
<feature type="signal peptide" evidence="6">
    <location>
        <begin position="1"/>
        <end position="28"/>
    </location>
</feature>
<dbReference type="Proteomes" id="UP000288547">
    <property type="component" value="Unassembled WGS sequence"/>
</dbReference>
<dbReference type="PROSITE" id="PS51318">
    <property type="entry name" value="TAT"/>
    <property type="match status" value="1"/>
</dbReference>
<evidence type="ECO:0000256" key="2">
    <source>
        <dbReference type="ARBA" id="ARBA00022729"/>
    </source>
</evidence>
<dbReference type="PANTHER" id="PTHR43649">
    <property type="entry name" value="ARABINOSE-BINDING PROTEIN-RELATED"/>
    <property type="match status" value="1"/>
</dbReference>
<evidence type="ECO:0000313" key="8">
    <source>
        <dbReference type="Proteomes" id="UP000288547"/>
    </source>
</evidence>
<feature type="chain" id="PRO_5039321858" evidence="6">
    <location>
        <begin position="29"/>
        <end position="449"/>
    </location>
</feature>
<evidence type="ECO:0000313" key="7">
    <source>
        <dbReference type="EMBL" id="RWZ46124.1"/>
    </source>
</evidence>
<dbReference type="InterPro" id="IPR050490">
    <property type="entry name" value="Bact_solute-bd_prot1"/>
</dbReference>
<evidence type="ECO:0000256" key="3">
    <source>
        <dbReference type="ARBA" id="ARBA00023136"/>
    </source>
</evidence>
<comment type="caution">
    <text evidence="7">The sequence shown here is derived from an EMBL/GenBank/DDBJ whole genome shotgun (WGS) entry which is preliminary data.</text>
</comment>
<dbReference type="OrthoDB" id="2515046at2"/>
<dbReference type="SUPFAM" id="SSF53850">
    <property type="entry name" value="Periplasmic binding protein-like II"/>
    <property type="match status" value="1"/>
</dbReference>
<keyword evidence="5" id="KW-0449">Lipoprotein</keyword>
<dbReference type="AlphaFoldDB" id="A0A444PNZ3"/>
<evidence type="ECO:0000256" key="1">
    <source>
        <dbReference type="ARBA" id="ARBA00022475"/>
    </source>
</evidence>
<keyword evidence="3" id="KW-0472">Membrane</keyword>
<evidence type="ECO:0000256" key="6">
    <source>
        <dbReference type="SAM" id="SignalP"/>
    </source>
</evidence>
<sequence>MRQLTRRQALSLGLGAGAAALLSGCATPGTTTVNTAPTIGAAPPGETVRLTYWAWLKDAQKVADVWNAQNPNIQVDVVWIPGGNDGGYQKMYSALAAGGGPDIAQVEMRTVPEFLLVNGLVDLSRYGADEYADLYDETLWNQVSFQGSVFAIPQDSGPMGFYYQPEILEGVGAEAPATWDEWTEIARELRAAGGVYLESFPVADASTFTAFATQAGARWLSTEEDGWVIDMTDEATLEVARFFDAAIDEDLVDTANAPYSPGWFAAAADGKIAACTSASWGDALIEGISGGEGKWRVAPMQRWSLANSFGSSFLGGSTAAVLANSKHPREALEFSVWMTTTQEGIDAMITNSGIGWSPAKDEIGSVREGAGSDFFGGQAYNTEVFEPATREQNTDWSWWPITQQSFNILSDGFRRKAAGVSLVDSVATAEQQIMTAFRNKGLTIRKADS</sequence>
<dbReference type="InterPro" id="IPR006059">
    <property type="entry name" value="SBP"/>
</dbReference>
<dbReference type="PANTHER" id="PTHR43649:SF33">
    <property type="entry name" value="POLYGALACTURONAN_RHAMNOGALACTURONAN-BINDING PROTEIN YTCQ"/>
    <property type="match status" value="1"/>
</dbReference>
<protein>
    <submittedName>
        <fullName evidence="7">Extracellular solute-binding protein</fullName>
    </submittedName>
</protein>
<dbReference type="Gene3D" id="3.40.190.10">
    <property type="entry name" value="Periplasmic binding protein-like II"/>
    <property type="match status" value="2"/>
</dbReference>
<proteinExistence type="predicted"/>
<gene>
    <name evidence="7" type="ORF">ELQ90_15960</name>
</gene>
<reference evidence="7 8" key="1">
    <citation type="submission" date="2018-12" db="EMBL/GenBank/DDBJ databases">
        <authorList>
            <person name="Li F."/>
        </authorList>
    </citation>
    <scope>NUCLEOTIDE SEQUENCE [LARGE SCALE GENOMIC DNA]</scope>
    <source>
        <strain evidence="7 8">11W25H-1</strain>
    </source>
</reference>
<evidence type="ECO:0000256" key="5">
    <source>
        <dbReference type="ARBA" id="ARBA00023288"/>
    </source>
</evidence>
<keyword evidence="8" id="KW-1185">Reference proteome</keyword>